<keyword evidence="10" id="KW-1185">Reference proteome</keyword>
<dbReference type="Proteomes" id="UP001152795">
    <property type="component" value="Unassembled WGS sequence"/>
</dbReference>
<keyword evidence="6 8" id="KW-0675">Receptor</keyword>
<keyword evidence="2 8" id="KW-0812">Transmembrane</keyword>
<evidence type="ECO:0000256" key="2">
    <source>
        <dbReference type="ARBA" id="ARBA00022692"/>
    </source>
</evidence>
<gene>
    <name evidence="9" type="ORF">PACLA_8A024253</name>
</gene>
<protein>
    <submittedName>
        <fullName evidence="9">Neuropeptide FF receptor 2-like</fullName>
    </submittedName>
</protein>
<dbReference type="Pfam" id="PF00001">
    <property type="entry name" value="7tm_1"/>
    <property type="match status" value="1"/>
</dbReference>
<organism evidence="9 10">
    <name type="scientific">Paramuricea clavata</name>
    <name type="common">Red gorgonian</name>
    <name type="synonym">Violescent sea-whip</name>
    <dbReference type="NCBI Taxonomy" id="317549"/>
    <lineage>
        <taxon>Eukaryota</taxon>
        <taxon>Metazoa</taxon>
        <taxon>Cnidaria</taxon>
        <taxon>Anthozoa</taxon>
        <taxon>Octocorallia</taxon>
        <taxon>Malacalcyonacea</taxon>
        <taxon>Plexauridae</taxon>
        <taxon>Paramuricea</taxon>
    </lineage>
</organism>
<keyword evidence="7 8" id="KW-0807">Transducer</keyword>
<dbReference type="EMBL" id="CACRXK020009761">
    <property type="protein sequence ID" value="CAB4017903.1"/>
    <property type="molecule type" value="Genomic_DNA"/>
</dbReference>
<evidence type="ECO:0000256" key="7">
    <source>
        <dbReference type="ARBA" id="ARBA00023224"/>
    </source>
</evidence>
<keyword evidence="3" id="KW-1133">Transmembrane helix</keyword>
<dbReference type="OrthoDB" id="10053194at2759"/>
<evidence type="ECO:0000256" key="6">
    <source>
        <dbReference type="ARBA" id="ARBA00023170"/>
    </source>
</evidence>
<dbReference type="PANTHER" id="PTHR45695">
    <property type="entry name" value="LEUCOKININ RECEPTOR-RELATED"/>
    <property type="match status" value="1"/>
</dbReference>
<dbReference type="PRINTS" id="PR00237">
    <property type="entry name" value="GPCRRHODOPSN"/>
</dbReference>
<dbReference type="GO" id="GO:0005886">
    <property type="term" value="C:plasma membrane"/>
    <property type="evidence" value="ECO:0007669"/>
    <property type="project" value="TreeGrafter"/>
</dbReference>
<reference evidence="9" key="1">
    <citation type="submission" date="2020-04" db="EMBL/GenBank/DDBJ databases">
        <authorList>
            <person name="Alioto T."/>
            <person name="Alioto T."/>
            <person name="Gomez Garrido J."/>
        </authorList>
    </citation>
    <scope>NUCLEOTIDE SEQUENCE</scope>
    <source>
        <strain evidence="9">A484AB</strain>
    </source>
</reference>
<proteinExistence type="inferred from homology"/>
<evidence type="ECO:0000313" key="9">
    <source>
        <dbReference type="EMBL" id="CAB4017903.1"/>
    </source>
</evidence>
<dbReference type="InterPro" id="IPR017452">
    <property type="entry name" value="GPCR_Rhodpsn_7TM"/>
</dbReference>
<dbReference type="PROSITE" id="PS50262">
    <property type="entry name" value="G_PROTEIN_RECEP_F1_2"/>
    <property type="match status" value="1"/>
</dbReference>
<sequence>MANYTEIPNSINISLQNNTNLNPGENATAEDSLIVVKLACLSAISLIGVIGNVLICATLIGHHRKTSEMFILNLAITDLLVCGVGIPLDIYQELHVLFPYGPVLCKVVWPSQTLLVLVSILTLTAMALERYRAIISPLKPKPKKQGILKCIAIIWLLGLAVVMPYINALTYADGNCDEIWPNPRDPDYYTLVLFVIDYCIPLTIISYCYIRVGVKLYKSNLQFSASPARKSGLNSDAQRIRLKRNTRIIKVFSFAVVMFVICMLPGDIYWLYKSWGESEIPYENHFSTFANILVYANSMINPFIFGTCNIQCLESIFLRTKQQNSSYTLRFSFTSSFRRRGSKSSAAANQWRRVARRVRNKEFKATVVYETNV</sequence>
<dbReference type="InterPro" id="IPR000276">
    <property type="entry name" value="GPCR_Rhodpsn"/>
</dbReference>
<comment type="similarity">
    <text evidence="8">Belongs to the G-protein coupled receptor 1 family.</text>
</comment>
<dbReference type="GO" id="GO:0004930">
    <property type="term" value="F:G protein-coupled receptor activity"/>
    <property type="evidence" value="ECO:0007669"/>
    <property type="project" value="UniProtKB-KW"/>
</dbReference>
<dbReference type="PROSITE" id="PS00237">
    <property type="entry name" value="G_PROTEIN_RECEP_F1_1"/>
    <property type="match status" value="1"/>
</dbReference>
<comment type="subcellular location">
    <subcellularLocation>
        <location evidence="1">Membrane</location>
        <topology evidence="1">Multi-pass membrane protein</topology>
    </subcellularLocation>
</comment>
<name>A0A6S7IKP8_PARCT</name>
<evidence type="ECO:0000313" key="10">
    <source>
        <dbReference type="Proteomes" id="UP001152795"/>
    </source>
</evidence>
<dbReference type="AlphaFoldDB" id="A0A6S7IKP8"/>
<dbReference type="PANTHER" id="PTHR45695:SF9">
    <property type="entry name" value="LEUCOKININ RECEPTOR"/>
    <property type="match status" value="1"/>
</dbReference>
<dbReference type="SUPFAM" id="SSF81321">
    <property type="entry name" value="Family A G protein-coupled receptor-like"/>
    <property type="match status" value="1"/>
</dbReference>
<dbReference type="CDD" id="cd00637">
    <property type="entry name" value="7tm_classA_rhodopsin-like"/>
    <property type="match status" value="1"/>
</dbReference>
<evidence type="ECO:0000256" key="5">
    <source>
        <dbReference type="ARBA" id="ARBA00023136"/>
    </source>
</evidence>
<accession>A0A6S7IKP8</accession>
<dbReference type="Gene3D" id="1.20.1070.10">
    <property type="entry name" value="Rhodopsin 7-helix transmembrane proteins"/>
    <property type="match status" value="1"/>
</dbReference>
<keyword evidence="4 8" id="KW-0297">G-protein coupled receptor</keyword>
<evidence type="ECO:0000256" key="1">
    <source>
        <dbReference type="ARBA" id="ARBA00004141"/>
    </source>
</evidence>
<comment type="caution">
    <text evidence="9">The sequence shown here is derived from an EMBL/GenBank/DDBJ whole genome shotgun (WGS) entry which is preliminary data.</text>
</comment>
<keyword evidence="5" id="KW-0472">Membrane</keyword>
<evidence type="ECO:0000256" key="3">
    <source>
        <dbReference type="ARBA" id="ARBA00022989"/>
    </source>
</evidence>
<evidence type="ECO:0000256" key="8">
    <source>
        <dbReference type="RuleBase" id="RU000688"/>
    </source>
</evidence>
<evidence type="ECO:0000256" key="4">
    <source>
        <dbReference type="ARBA" id="ARBA00023040"/>
    </source>
</evidence>